<comment type="caution">
    <text evidence="18">The sequence shown here is derived from an EMBL/GenBank/DDBJ whole genome shotgun (WGS) entry which is preliminary data.</text>
</comment>
<sequence length="1053" mass="118517">MPPLTNMLISASAGTGKTYQLSLRFLGLLALNHGNHPERLIAITFTRKAAGEFKDRILTDLAAGATDGAGAERLKEQLWAVIKGTPGEPGIWPGAPEAWKAENLHRERFRHLLHILVQNLARLNLCTIDSLFAQIASASTFELGVSGFSMIDPTAEKLARREALLSLYRECSADRERRQNFEDAFLSGADSDAEAADAEDSMMRRLNTYHELFLDEPDAGTWGNPATLGFTPEELVPPVPLEQFDTLLHTLACRAQEAPAPEGKNGAKSKEMFLRFLNGFSRYARLGRVRFRTDGGSAWNITMEEAREKFRDFWSPPLEELIQSWLRMEVLQALRRTRATHGLLRLFEGNYSSLVRSKGRFLFHDVTRMLGDGAITPELKRDLQYRMYCRYDHWMLDEFQDTSQSQWRVIKPFLEDLTESKAGNEGSIFVVGDVKQSVYQWRGGDPELFRSVSTQLELEERGMSTSYRSVQPVLDLVNDICDYARTAPECEPAALEQWGEYPEHRSAPHLEGKPGAAQIWQTPKAETSTANDLVCQAAADILDRTGALRRGLETAILVSTKNQALAIKTWLADHGIPAEVCDDVPVGVDSPLGKNLLYFFRWLLMPGDPFTTGLLTHSPLRPLAAPERPEGMDWQGWRLLLERDGYAAVMEEVERRLALGGTVLTEFHRDRLAVWKTEAEQVDEKGISLDEWIRHMEDLTRREDPAGGIVRIMTIHKSKGLGFDIVILPQIGRDAPFADGRHLTHFVKKNREGEIEGIVLAPSKHVYTNVPQLETLYREWRARQQFDGFCKLYVALTRAKRATYVILPYKEDKGETVADSMWKIVRSAARASGKDAEETLPESGAECLYSCGHPEWYGEFTETVRERIVEEMPEWPMQQPVIRERISPSGPAAPENAVHGGKHAAEVESAAFGSAVHAVFERITRWNEEGKPEWALHPATEAERTVAACMEVPSIRELFTPPETACIMKEQRIEAIDGNSWISGVIDRLILHEGSARIVDFKTDHADSAEQLKERHSEQLNAYARIVSRITGIPPERIACIIVSTHLKETIRV</sequence>
<dbReference type="OrthoDB" id="9810135at2"/>
<gene>
    <name evidence="18" type="ORF">CXU22_07995</name>
</gene>
<dbReference type="Pfam" id="PF00580">
    <property type="entry name" value="UvrD-helicase"/>
    <property type="match status" value="1"/>
</dbReference>
<keyword evidence="4 15" id="KW-0378">Hydrolase</keyword>
<dbReference type="Gene3D" id="3.90.320.10">
    <property type="match status" value="1"/>
</dbReference>
<dbReference type="InterPro" id="IPR000212">
    <property type="entry name" value="DNA_helicase_UvrD/REP"/>
</dbReference>
<dbReference type="AlphaFoldDB" id="A0A2N8HCR1"/>
<evidence type="ECO:0000256" key="8">
    <source>
        <dbReference type="ARBA" id="ARBA00023125"/>
    </source>
</evidence>
<dbReference type="GO" id="GO:0004527">
    <property type="term" value="F:exonuclease activity"/>
    <property type="evidence" value="ECO:0007669"/>
    <property type="project" value="UniProtKB-KW"/>
</dbReference>
<comment type="catalytic activity">
    <reaction evidence="14">
        <text>ATP + H2O = ADP + phosphate + H(+)</text>
        <dbReference type="Rhea" id="RHEA:13065"/>
        <dbReference type="ChEBI" id="CHEBI:15377"/>
        <dbReference type="ChEBI" id="CHEBI:15378"/>
        <dbReference type="ChEBI" id="CHEBI:30616"/>
        <dbReference type="ChEBI" id="CHEBI:43474"/>
        <dbReference type="ChEBI" id="CHEBI:456216"/>
        <dbReference type="EC" id="5.6.2.4"/>
    </reaction>
</comment>
<evidence type="ECO:0000256" key="7">
    <source>
        <dbReference type="ARBA" id="ARBA00022840"/>
    </source>
</evidence>
<evidence type="ECO:0000256" key="2">
    <source>
        <dbReference type="ARBA" id="ARBA00022741"/>
    </source>
</evidence>
<evidence type="ECO:0000256" key="1">
    <source>
        <dbReference type="ARBA" id="ARBA00022722"/>
    </source>
</evidence>
<dbReference type="GO" id="GO:0003677">
    <property type="term" value="F:DNA binding"/>
    <property type="evidence" value="ECO:0007669"/>
    <property type="project" value="UniProtKB-KW"/>
</dbReference>
<protein>
    <recommendedName>
        <fullName evidence="12">DNA 3'-5' helicase</fullName>
        <ecNumber evidence="12">5.6.2.4</ecNumber>
    </recommendedName>
    <alternativeName>
        <fullName evidence="13">DNA 3'-5' helicase II</fullName>
    </alternativeName>
</protein>
<evidence type="ECO:0000313" key="18">
    <source>
        <dbReference type="EMBL" id="PNC17681.1"/>
    </source>
</evidence>
<evidence type="ECO:0000256" key="4">
    <source>
        <dbReference type="ARBA" id="ARBA00022801"/>
    </source>
</evidence>
<dbReference type="InterPro" id="IPR027417">
    <property type="entry name" value="P-loop_NTPase"/>
</dbReference>
<evidence type="ECO:0000256" key="11">
    <source>
        <dbReference type="ARBA" id="ARBA00034617"/>
    </source>
</evidence>
<dbReference type="SUPFAM" id="SSF52980">
    <property type="entry name" value="Restriction endonuclease-like"/>
    <property type="match status" value="1"/>
</dbReference>
<dbReference type="InterPro" id="IPR011604">
    <property type="entry name" value="PDDEXK-like_dom_sf"/>
</dbReference>
<feature type="domain" description="UvrD-like helicase C-terminal" evidence="17">
    <location>
        <begin position="471"/>
        <end position="720"/>
    </location>
</feature>
<reference evidence="18 19" key="1">
    <citation type="journal article" date="2017" name="BMC Genomics">
        <title>Genome sequencing of 39 Akkermansia muciniphila isolates reveals its population structure, genomic and functional diverisity, and global distribution in mammalian gut microbiotas.</title>
        <authorList>
            <person name="Guo X."/>
            <person name="Li S."/>
            <person name="Zhang J."/>
            <person name="Wu F."/>
            <person name="Li X."/>
            <person name="Wu D."/>
            <person name="Zhang M."/>
            <person name="Ou Z."/>
            <person name="Jie Z."/>
            <person name="Yan Q."/>
            <person name="Li P."/>
            <person name="Yi J."/>
            <person name="Peng Y."/>
        </authorList>
    </citation>
    <scope>NUCLEOTIDE SEQUENCE [LARGE SCALE GENOMIC DNA]</scope>
    <source>
        <strain evidence="18 19">GP24</strain>
    </source>
</reference>
<evidence type="ECO:0000256" key="9">
    <source>
        <dbReference type="ARBA" id="ARBA00023204"/>
    </source>
</evidence>
<accession>A0A2N8HCR1</accession>
<dbReference type="GO" id="GO:0005524">
    <property type="term" value="F:ATP binding"/>
    <property type="evidence" value="ECO:0007669"/>
    <property type="project" value="UniProtKB-UniRule"/>
</dbReference>
<keyword evidence="6" id="KW-0269">Exonuclease</keyword>
<evidence type="ECO:0000256" key="14">
    <source>
        <dbReference type="ARBA" id="ARBA00048988"/>
    </source>
</evidence>
<proteinExistence type="predicted"/>
<dbReference type="InterPro" id="IPR038726">
    <property type="entry name" value="PDDEXK_AddAB-type"/>
</dbReference>
<dbReference type="InterPro" id="IPR011335">
    <property type="entry name" value="Restrct_endonuc-II-like"/>
</dbReference>
<keyword evidence="3" id="KW-0227">DNA damage</keyword>
<dbReference type="Pfam" id="PF12705">
    <property type="entry name" value="PDDEXK_1"/>
    <property type="match status" value="1"/>
</dbReference>
<dbReference type="InterPro" id="IPR014017">
    <property type="entry name" value="DNA_helicase_UvrD-like_C"/>
</dbReference>
<evidence type="ECO:0000256" key="3">
    <source>
        <dbReference type="ARBA" id="ARBA00022763"/>
    </source>
</evidence>
<evidence type="ECO:0000256" key="12">
    <source>
        <dbReference type="ARBA" id="ARBA00034808"/>
    </source>
</evidence>
<keyword evidence="10" id="KW-0413">Isomerase</keyword>
<keyword evidence="8" id="KW-0238">DNA-binding</keyword>
<keyword evidence="7 15" id="KW-0067">ATP-binding</keyword>
<dbReference type="GO" id="GO:0005829">
    <property type="term" value="C:cytosol"/>
    <property type="evidence" value="ECO:0007669"/>
    <property type="project" value="TreeGrafter"/>
</dbReference>
<dbReference type="EMBL" id="PJKA01000012">
    <property type="protein sequence ID" value="PNC17681.1"/>
    <property type="molecule type" value="Genomic_DNA"/>
</dbReference>
<comment type="catalytic activity">
    <reaction evidence="11">
        <text>Couples ATP hydrolysis with the unwinding of duplex DNA by translocating in the 3'-5' direction.</text>
        <dbReference type="EC" id="5.6.2.4"/>
    </reaction>
</comment>
<keyword evidence="1" id="KW-0540">Nuclease</keyword>
<evidence type="ECO:0000259" key="16">
    <source>
        <dbReference type="PROSITE" id="PS51198"/>
    </source>
</evidence>
<keyword evidence="9" id="KW-0234">DNA repair</keyword>
<keyword evidence="5 15" id="KW-0347">Helicase</keyword>
<evidence type="ECO:0000256" key="6">
    <source>
        <dbReference type="ARBA" id="ARBA00022839"/>
    </source>
</evidence>
<dbReference type="Proteomes" id="UP000236000">
    <property type="component" value="Unassembled WGS sequence"/>
</dbReference>
<evidence type="ECO:0000256" key="15">
    <source>
        <dbReference type="PROSITE-ProRule" id="PRU00560"/>
    </source>
</evidence>
<dbReference type="PANTHER" id="PTHR11070">
    <property type="entry name" value="UVRD / RECB / PCRA DNA HELICASE FAMILY MEMBER"/>
    <property type="match status" value="1"/>
</dbReference>
<feature type="binding site" evidence="15">
    <location>
        <begin position="11"/>
        <end position="18"/>
    </location>
    <ligand>
        <name>ATP</name>
        <dbReference type="ChEBI" id="CHEBI:30616"/>
    </ligand>
</feature>
<evidence type="ECO:0000313" key="19">
    <source>
        <dbReference type="Proteomes" id="UP000236000"/>
    </source>
</evidence>
<dbReference type="Pfam" id="PF13361">
    <property type="entry name" value="UvrD_C"/>
    <property type="match status" value="1"/>
</dbReference>
<evidence type="ECO:0000256" key="5">
    <source>
        <dbReference type="ARBA" id="ARBA00022806"/>
    </source>
</evidence>
<dbReference type="InterPro" id="IPR014016">
    <property type="entry name" value="UvrD-like_ATP-bd"/>
</dbReference>
<dbReference type="RefSeq" id="WP_102714317.1">
    <property type="nucleotide sequence ID" value="NZ_PJKA01000012.1"/>
</dbReference>
<keyword evidence="2 15" id="KW-0547">Nucleotide-binding</keyword>
<dbReference type="GO" id="GO:0043138">
    <property type="term" value="F:3'-5' DNA helicase activity"/>
    <property type="evidence" value="ECO:0007669"/>
    <property type="project" value="UniProtKB-EC"/>
</dbReference>
<feature type="domain" description="UvrD-like helicase ATP-binding" evidence="16">
    <location>
        <begin position="1"/>
        <end position="470"/>
    </location>
</feature>
<dbReference type="SUPFAM" id="SSF52540">
    <property type="entry name" value="P-loop containing nucleoside triphosphate hydrolases"/>
    <property type="match status" value="1"/>
</dbReference>
<dbReference type="PROSITE" id="PS51217">
    <property type="entry name" value="UVRD_HELICASE_CTER"/>
    <property type="match status" value="1"/>
</dbReference>
<evidence type="ECO:0000259" key="17">
    <source>
        <dbReference type="PROSITE" id="PS51217"/>
    </source>
</evidence>
<evidence type="ECO:0000256" key="13">
    <source>
        <dbReference type="ARBA" id="ARBA00034923"/>
    </source>
</evidence>
<dbReference type="GO" id="GO:0000725">
    <property type="term" value="P:recombinational repair"/>
    <property type="evidence" value="ECO:0007669"/>
    <property type="project" value="TreeGrafter"/>
</dbReference>
<name>A0A2N8HCR1_9BACT</name>
<dbReference type="Gene3D" id="3.40.50.300">
    <property type="entry name" value="P-loop containing nucleotide triphosphate hydrolases"/>
    <property type="match status" value="3"/>
</dbReference>
<dbReference type="EC" id="5.6.2.4" evidence="12"/>
<evidence type="ECO:0000256" key="10">
    <source>
        <dbReference type="ARBA" id="ARBA00023235"/>
    </source>
</evidence>
<dbReference type="PROSITE" id="PS51198">
    <property type="entry name" value="UVRD_HELICASE_ATP_BIND"/>
    <property type="match status" value="1"/>
</dbReference>
<dbReference type="PANTHER" id="PTHR11070:SF2">
    <property type="entry name" value="ATP-DEPENDENT DNA HELICASE SRS2"/>
    <property type="match status" value="1"/>
</dbReference>
<organism evidence="18 19">
    <name type="scientific">Akkermansia muciniphila</name>
    <dbReference type="NCBI Taxonomy" id="239935"/>
    <lineage>
        <taxon>Bacteria</taxon>
        <taxon>Pseudomonadati</taxon>
        <taxon>Verrucomicrobiota</taxon>
        <taxon>Verrucomicrobiia</taxon>
        <taxon>Verrucomicrobiales</taxon>
        <taxon>Akkermansiaceae</taxon>
        <taxon>Akkermansia</taxon>
    </lineage>
</organism>